<dbReference type="Proteomes" id="UP000177838">
    <property type="component" value="Unassembled WGS sequence"/>
</dbReference>
<keyword evidence="1" id="KW-0472">Membrane</keyword>
<organism evidence="2 3">
    <name type="scientific">Candidatus Vogelbacteria bacterium RIFOXYD1_FULL_46_19</name>
    <dbReference type="NCBI Taxonomy" id="1802439"/>
    <lineage>
        <taxon>Bacteria</taxon>
        <taxon>Candidatus Vogeliibacteriota</taxon>
    </lineage>
</organism>
<dbReference type="AlphaFoldDB" id="A0A1G2QJI4"/>
<accession>A0A1G2QJI4</accession>
<evidence type="ECO:0000313" key="3">
    <source>
        <dbReference type="Proteomes" id="UP000177838"/>
    </source>
</evidence>
<sequence>MSKNVIIAIVVIVIIIAGVIWYMGQNDTPVDAIDNEAEVIDVTGDAGAGSFVTEGADAGAAEGEVDAAAEAQI</sequence>
<comment type="caution">
    <text evidence="2">The sequence shown here is derived from an EMBL/GenBank/DDBJ whole genome shotgun (WGS) entry which is preliminary data.</text>
</comment>
<feature type="transmembrane region" description="Helical" evidence="1">
    <location>
        <begin position="5"/>
        <end position="24"/>
    </location>
</feature>
<proteinExistence type="predicted"/>
<dbReference type="STRING" id="1802439.A2589_00310"/>
<keyword evidence="1" id="KW-1133">Transmembrane helix</keyword>
<name>A0A1G2QJI4_9BACT</name>
<gene>
    <name evidence="2" type="ORF">A2589_00310</name>
</gene>
<protein>
    <submittedName>
        <fullName evidence="2">Uncharacterized protein</fullName>
    </submittedName>
</protein>
<keyword evidence="1" id="KW-0812">Transmembrane</keyword>
<evidence type="ECO:0000256" key="1">
    <source>
        <dbReference type="SAM" id="Phobius"/>
    </source>
</evidence>
<reference evidence="2 3" key="1">
    <citation type="journal article" date="2016" name="Nat. Commun.">
        <title>Thousands of microbial genomes shed light on interconnected biogeochemical processes in an aquifer system.</title>
        <authorList>
            <person name="Anantharaman K."/>
            <person name="Brown C.T."/>
            <person name="Hug L.A."/>
            <person name="Sharon I."/>
            <person name="Castelle C.J."/>
            <person name="Probst A.J."/>
            <person name="Thomas B.C."/>
            <person name="Singh A."/>
            <person name="Wilkins M.J."/>
            <person name="Karaoz U."/>
            <person name="Brodie E.L."/>
            <person name="Williams K.H."/>
            <person name="Hubbard S.S."/>
            <person name="Banfield J.F."/>
        </authorList>
    </citation>
    <scope>NUCLEOTIDE SEQUENCE [LARGE SCALE GENOMIC DNA]</scope>
</reference>
<evidence type="ECO:0000313" key="2">
    <source>
        <dbReference type="EMBL" id="OHA60111.1"/>
    </source>
</evidence>
<dbReference type="EMBL" id="MHTK01000002">
    <property type="protein sequence ID" value="OHA60111.1"/>
    <property type="molecule type" value="Genomic_DNA"/>
</dbReference>